<dbReference type="GO" id="GO:0015276">
    <property type="term" value="F:ligand-gated monoatomic ion channel activity"/>
    <property type="evidence" value="ECO:0007669"/>
    <property type="project" value="InterPro"/>
</dbReference>
<comment type="subcellular location">
    <subcellularLocation>
        <location evidence="1">Cell membrane</location>
        <topology evidence="1">Multi-pass membrane protein</topology>
    </subcellularLocation>
</comment>
<dbReference type="InterPro" id="IPR052192">
    <property type="entry name" value="Insect_Ionotropic_Sensory_Rcpt"/>
</dbReference>
<evidence type="ECO:0000313" key="12">
    <source>
        <dbReference type="RefSeq" id="XP_047737785.1"/>
    </source>
</evidence>
<keyword evidence="11" id="KW-1185">Reference proteome</keyword>
<keyword evidence="5 9" id="KW-1133">Transmembrane helix</keyword>
<gene>
    <name evidence="12" type="primary">LOC108669837</name>
</gene>
<dbReference type="PANTHER" id="PTHR42643">
    <property type="entry name" value="IONOTROPIC RECEPTOR 20A-RELATED"/>
    <property type="match status" value="1"/>
</dbReference>
<proteinExistence type="inferred from homology"/>
<evidence type="ECO:0000259" key="10">
    <source>
        <dbReference type="Pfam" id="PF00060"/>
    </source>
</evidence>
<dbReference type="RefSeq" id="XP_047737785.1">
    <property type="nucleotide sequence ID" value="XM_047881829.1"/>
</dbReference>
<dbReference type="KEGG" id="hazt:108669837"/>
<evidence type="ECO:0000256" key="7">
    <source>
        <dbReference type="ARBA" id="ARBA00023170"/>
    </source>
</evidence>
<protein>
    <submittedName>
        <fullName evidence="12">Glutamate receptor ionotropic, delta-2</fullName>
    </submittedName>
</protein>
<keyword evidence="7 12" id="KW-0675">Receptor</keyword>
<keyword evidence="6 9" id="KW-0472">Membrane</keyword>
<keyword evidence="4 9" id="KW-0812">Transmembrane</keyword>
<dbReference type="GeneID" id="108669837"/>
<evidence type="ECO:0000256" key="6">
    <source>
        <dbReference type="ARBA" id="ARBA00023136"/>
    </source>
</evidence>
<accession>A0A979FNL8</accession>
<dbReference type="SUPFAM" id="SSF53850">
    <property type="entry name" value="Periplasmic binding protein-like II"/>
    <property type="match status" value="1"/>
</dbReference>
<evidence type="ECO:0000256" key="3">
    <source>
        <dbReference type="ARBA" id="ARBA00022475"/>
    </source>
</evidence>
<feature type="domain" description="Ionotropic glutamate receptor C-terminal" evidence="10">
    <location>
        <begin position="144"/>
        <end position="420"/>
    </location>
</feature>
<evidence type="ECO:0000256" key="9">
    <source>
        <dbReference type="SAM" id="Phobius"/>
    </source>
</evidence>
<feature type="transmembrane region" description="Helical" evidence="9">
    <location>
        <begin position="146"/>
        <end position="168"/>
    </location>
</feature>
<dbReference type="Gene3D" id="1.10.287.70">
    <property type="match status" value="1"/>
</dbReference>
<name>A0A979FNL8_HYAAZ</name>
<dbReference type="GO" id="GO:0050906">
    <property type="term" value="P:detection of stimulus involved in sensory perception"/>
    <property type="evidence" value="ECO:0007669"/>
    <property type="project" value="UniProtKB-ARBA"/>
</dbReference>
<reference evidence="12" key="1">
    <citation type="submission" date="2025-08" db="UniProtKB">
        <authorList>
            <consortium name="RefSeq"/>
        </authorList>
    </citation>
    <scope>IDENTIFICATION</scope>
    <source>
        <tissue evidence="12">Whole organism</tissue>
    </source>
</reference>
<dbReference type="PANTHER" id="PTHR42643:SF24">
    <property type="entry name" value="IONOTROPIC RECEPTOR 60A"/>
    <property type="match status" value="1"/>
</dbReference>
<keyword evidence="3" id="KW-1003">Cell membrane</keyword>
<comment type="similarity">
    <text evidence="2">Belongs to the glutamate-gated ion channel (TC 1.A.10.1) family.</text>
</comment>
<evidence type="ECO:0000313" key="11">
    <source>
        <dbReference type="Proteomes" id="UP000694843"/>
    </source>
</evidence>
<evidence type="ECO:0000256" key="2">
    <source>
        <dbReference type="ARBA" id="ARBA00008685"/>
    </source>
</evidence>
<evidence type="ECO:0000256" key="8">
    <source>
        <dbReference type="ARBA" id="ARBA00023180"/>
    </source>
</evidence>
<evidence type="ECO:0000256" key="1">
    <source>
        <dbReference type="ARBA" id="ARBA00004651"/>
    </source>
</evidence>
<dbReference type="AlphaFoldDB" id="A0A979FNL8"/>
<dbReference type="Proteomes" id="UP000694843">
    <property type="component" value="Unplaced"/>
</dbReference>
<dbReference type="OMA" id="SILSTIX"/>
<sequence length="430" mass="48240">MRPWTIPHSPTGESFEAPSDTPGCISVAVFPTAPALVNLDTKPYSGAHVEVFRIIMHALKWCYYFVTVPDLSVGLEVNGSYNGATGMVQRREVDMMLGPVVVHFFRMEVLDYAPAVLKIDNYFLYRRITSIQPDILILTKPFMFEVWVCVLLSVLIVGVAAGLLGLAVSRFLARDGHTTGLRGSLSKTEIGSRGFVWALQIFLSQDSKHSPGWKAGRTLGAFWLFVSFMIGAMYKCNLSAILINDKVKLPFSNDEEFVSQKDYKLTWIAGMIYTPYLEGLAKTEPNNVLGKLWALRDGNPTPTAELVDKILKKRVTAVVPSLWSESFMADDFSKHGDCHLVSVKSNLVYSYMTFGYPKNSPLKNAMDFMTLRVIETGLPDYLQKKYLWNSTWCTKTDNNFSESRALTVKDFLGIFLVYGIDPKNIANIVR</sequence>
<organism evidence="11 12">
    <name type="scientific">Hyalella azteca</name>
    <name type="common">Amphipod</name>
    <dbReference type="NCBI Taxonomy" id="294128"/>
    <lineage>
        <taxon>Eukaryota</taxon>
        <taxon>Metazoa</taxon>
        <taxon>Ecdysozoa</taxon>
        <taxon>Arthropoda</taxon>
        <taxon>Crustacea</taxon>
        <taxon>Multicrustacea</taxon>
        <taxon>Malacostraca</taxon>
        <taxon>Eumalacostraca</taxon>
        <taxon>Peracarida</taxon>
        <taxon>Amphipoda</taxon>
        <taxon>Senticaudata</taxon>
        <taxon>Talitrida</taxon>
        <taxon>Talitroidea</taxon>
        <taxon>Hyalellidae</taxon>
        <taxon>Hyalella</taxon>
    </lineage>
</organism>
<dbReference type="Gene3D" id="3.40.190.10">
    <property type="entry name" value="Periplasmic binding protein-like II"/>
    <property type="match status" value="1"/>
</dbReference>
<evidence type="ECO:0000256" key="5">
    <source>
        <dbReference type="ARBA" id="ARBA00022989"/>
    </source>
</evidence>
<dbReference type="InterPro" id="IPR001320">
    <property type="entry name" value="Iontro_rcpt_C"/>
</dbReference>
<feature type="transmembrane region" description="Helical" evidence="9">
    <location>
        <begin position="221"/>
        <end position="243"/>
    </location>
</feature>
<evidence type="ECO:0000256" key="4">
    <source>
        <dbReference type="ARBA" id="ARBA00022692"/>
    </source>
</evidence>
<dbReference type="GO" id="GO:0005886">
    <property type="term" value="C:plasma membrane"/>
    <property type="evidence" value="ECO:0007669"/>
    <property type="project" value="UniProtKB-SubCell"/>
</dbReference>
<dbReference type="OrthoDB" id="6363779at2759"/>
<keyword evidence="8" id="KW-0325">Glycoprotein</keyword>
<dbReference type="Pfam" id="PF00060">
    <property type="entry name" value="Lig_chan"/>
    <property type="match status" value="1"/>
</dbReference>